<dbReference type="Pfam" id="PF11751">
    <property type="entry name" value="PorP_SprF"/>
    <property type="match status" value="1"/>
</dbReference>
<evidence type="ECO:0000313" key="8">
    <source>
        <dbReference type="Proteomes" id="UP000028980"/>
    </source>
</evidence>
<dbReference type="InterPro" id="IPR019861">
    <property type="entry name" value="PorP/SprF_Bacteroidetes"/>
</dbReference>
<feature type="signal peptide" evidence="1">
    <location>
        <begin position="1"/>
        <end position="19"/>
    </location>
</feature>
<keyword evidence="11" id="KW-1185">Reference proteome</keyword>
<dbReference type="NCBIfam" id="TIGR03519">
    <property type="entry name" value="T9SS_PorP_fam"/>
    <property type="match status" value="1"/>
</dbReference>
<evidence type="ECO:0000313" key="9">
    <source>
        <dbReference type="Proteomes" id="UP000029226"/>
    </source>
</evidence>
<dbReference type="EMBL" id="BBNT01000001">
    <property type="protein sequence ID" value="GAL73683.1"/>
    <property type="molecule type" value="Genomic_DNA"/>
</dbReference>
<evidence type="ECO:0000313" key="7">
    <source>
        <dbReference type="Proteomes" id="UP000028531"/>
    </source>
</evidence>
<dbReference type="Proteomes" id="UP000029226">
    <property type="component" value="Unassembled WGS sequence"/>
</dbReference>
<dbReference type="EMBL" id="BBLG01000001">
    <property type="protein sequence ID" value="GAK74511.1"/>
    <property type="molecule type" value="Genomic_DNA"/>
</dbReference>
<gene>
    <name evidence="5" type="ORF">IL45_10895</name>
    <name evidence="4" type="ORF">JCM19275_2530</name>
    <name evidence="2" type="ORF">JCM19296_89</name>
    <name evidence="3" type="ORF">JCM19314_2405</name>
    <name evidence="6" type="ORF">LY02_00704</name>
</gene>
<evidence type="ECO:0000313" key="2">
    <source>
        <dbReference type="EMBL" id="GAK74511.1"/>
    </source>
</evidence>
<feature type="chain" id="PRO_5010405051" evidence="1">
    <location>
        <begin position="20"/>
        <end position="333"/>
    </location>
</feature>
<sequence>MRKILIVLALAFSSQFALAQEGVPVYLDYLTDNYYLLHPSMAGAASCGKVRSTIRQQWFDQEDAPNLQTLSFNTAIGENSGIGAILFNDKNGYHSQTGGYISYAYHLQIGGGFEDLNRLSFGVNVGLVQSRLDESDFDLTDFDPIITGVLRSDSYFNVDLGASYFYKEFYAHFTVKNAIFQNREIYSEGFESTNQRRYIATLGYLFAPRNSKWQWEPSFLYQRTDRTEEQFMDFNAKAYYDLSDESVLYLGASYRQSFDGAEFVNGTSIQEQNLSLLSPLLGIKHKNFTFAYTYSYQFGEIKFASGGFHQITLGIDFLCTKDRWSCNCPAVNL</sequence>
<dbReference type="STRING" id="906888.JCM19298_2664"/>
<dbReference type="AlphaFoldDB" id="A0A084JUL2"/>
<evidence type="ECO:0000313" key="10">
    <source>
        <dbReference type="Proteomes" id="UP000029647"/>
    </source>
</evidence>
<evidence type="ECO:0000313" key="5">
    <source>
        <dbReference type="EMBL" id="KEZ92646.1"/>
    </source>
</evidence>
<reference evidence="5 7" key="2">
    <citation type="submission" date="2014-07" db="EMBL/GenBank/DDBJ databases">
        <title>Draft genome sequence of Nonlabens ulvanivorans, an ulvan degrading bacterium.</title>
        <authorList>
            <person name="Kopel M."/>
            <person name="Helbert W."/>
            <person name="Henrissat B."/>
            <person name="Doniger T."/>
            <person name="Banin E."/>
        </authorList>
    </citation>
    <scope>NUCLEOTIDE SEQUENCE [LARGE SCALE GENOMIC DNA]</scope>
    <source>
        <strain evidence="5 7">PLR</strain>
    </source>
</reference>
<evidence type="ECO:0000313" key="11">
    <source>
        <dbReference type="Proteomes" id="UP000239997"/>
    </source>
</evidence>
<keyword evidence="1" id="KW-0732">Signal</keyword>
<name>A0A084JUL2_NONUL</name>
<organism evidence="5 7">
    <name type="scientific">Nonlabens ulvanivorans</name>
    <name type="common">Persicivirga ulvanivorans</name>
    <dbReference type="NCBI Taxonomy" id="906888"/>
    <lineage>
        <taxon>Bacteria</taxon>
        <taxon>Pseudomonadati</taxon>
        <taxon>Bacteroidota</taxon>
        <taxon>Flavobacteriia</taxon>
        <taxon>Flavobacteriales</taxon>
        <taxon>Flavobacteriaceae</taxon>
        <taxon>Nonlabens</taxon>
    </lineage>
</organism>
<dbReference type="Proteomes" id="UP000029647">
    <property type="component" value="Unassembled WGS sequence"/>
</dbReference>
<dbReference type="Proteomes" id="UP000028980">
    <property type="component" value="Unassembled WGS sequence"/>
</dbReference>
<evidence type="ECO:0000256" key="1">
    <source>
        <dbReference type="SAM" id="SignalP"/>
    </source>
</evidence>
<proteinExistence type="predicted"/>
<dbReference type="Proteomes" id="UP000239997">
    <property type="component" value="Unassembled WGS sequence"/>
</dbReference>
<comment type="caution">
    <text evidence="5">The sequence shown here is derived from an EMBL/GenBank/DDBJ whole genome shotgun (WGS) entry which is preliminary data.</text>
</comment>
<reference evidence="6 11" key="3">
    <citation type="submission" date="2018-03" db="EMBL/GenBank/DDBJ databases">
        <title>Genomic Encyclopedia of Archaeal and Bacterial Type Strains, Phase II (KMG-II): from individual species to whole genera.</title>
        <authorList>
            <person name="Goeker M."/>
        </authorList>
    </citation>
    <scope>NUCLEOTIDE SEQUENCE [LARGE SCALE GENOMIC DNA]</scope>
    <source>
        <strain evidence="6 11">DSM 22727</strain>
    </source>
</reference>
<dbReference type="Proteomes" id="UP000028531">
    <property type="component" value="Unassembled WGS sequence"/>
</dbReference>
<dbReference type="OrthoDB" id="648347at2"/>
<evidence type="ECO:0000313" key="4">
    <source>
        <dbReference type="EMBL" id="GAL73683.1"/>
    </source>
</evidence>
<dbReference type="RefSeq" id="WP_036583716.1">
    <property type="nucleotide sequence ID" value="NZ_JBDUVS010000010.1"/>
</dbReference>
<reference evidence="8 9" key="1">
    <citation type="journal article" date="2014" name="Genome Announc.">
        <title>Draft Genome Sequences of Marine Flavobacterium Nonlabens Strains NR17, NR24, NR27, NR32, NR33, and Ara13.</title>
        <authorList>
            <person name="Nakanishi M."/>
            <person name="Meirelles P."/>
            <person name="Suzuki R."/>
            <person name="Takatani N."/>
            <person name="Mino S."/>
            <person name="Suda W."/>
            <person name="Oshima K."/>
            <person name="Hattori M."/>
            <person name="Ohkuma M."/>
            <person name="Hosokawa M."/>
            <person name="Miyashita K."/>
            <person name="Thompson F.L."/>
            <person name="Niwa A."/>
            <person name="Sawabe T."/>
            <person name="Sawabe T."/>
        </authorList>
    </citation>
    <scope>NUCLEOTIDE SEQUENCE [LARGE SCALE GENOMIC DNA]</scope>
    <source>
        <strain evidence="4">JCM 19275</strain>
        <strain evidence="2">JCM 19296</strain>
        <strain evidence="3">JCM 19314</strain>
        <strain evidence="10">JCM19275</strain>
        <strain evidence="8">JCM19296</strain>
        <strain evidence="9">JCM19314</strain>
    </source>
</reference>
<evidence type="ECO:0000313" key="3">
    <source>
        <dbReference type="EMBL" id="GAK98374.1"/>
    </source>
</evidence>
<accession>A0A084JUL2</accession>
<evidence type="ECO:0000313" key="6">
    <source>
        <dbReference type="EMBL" id="PRX15487.1"/>
    </source>
</evidence>
<dbReference type="eggNOG" id="COG2885">
    <property type="taxonomic scope" value="Bacteria"/>
</dbReference>
<dbReference type="EMBL" id="JPJI01000032">
    <property type="protein sequence ID" value="KEZ92646.1"/>
    <property type="molecule type" value="Genomic_DNA"/>
</dbReference>
<dbReference type="EMBL" id="BBMM01000001">
    <property type="protein sequence ID" value="GAK98374.1"/>
    <property type="molecule type" value="Genomic_DNA"/>
</dbReference>
<protein>
    <submittedName>
        <fullName evidence="5 6">Membrane protein</fullName>
    </submittedName>
</protein>
<dbReference type="EMBL" id="PVNA01000001">
    <property type="protein sequence ID" value="PRX15487.1"/>
    <property type="molecule type" value="Genomic_DNA"/>
</dbReference>